<evidence type="ECO:0000313" key="1">
    <source>
        <dbReference type="EMBL" id="VVP34100.1"/>
    </source>
</evidence>
<dbReference type="RefSeq" id="WP_150784801.1">
    <property type="nucleotide sequence ID" value="NZ_CABVII010000023.1"/>
</dbReference>
<evidence type="ECO:0000313" key="2">
    <source>
        <dbReference type="Proteomes" id="UP000385207"/>
    </source>
</evidence>
<protein>
    <submittedName>
        <fullName evidence="1">Uncharacterized protein</fullName>
    </submittedName>
</protein>
<dbReference type="GO" id="GO:0030731">
    <property type="term" value="F:guanidinoacetate N-methyltransferase activity"/>
    <property type="evidence" value="ECO:0007669"/>
    <property type="project" value="TreeGrafter"/>
</dbReference>
<dbReference type="PANTHER" id="PTHR32379:SF1">
    <property type="entry name" value="GUANIDINOACETATE N-METHYLTRANSFERASE"/>
    <property type="match status" value="1"/>
</dbReference>
<organism evidence="1 2">
    <name type="scientific">Pseudomonas fluorescens</name>
    <dbReference type="NCBI Taxonomy" id="294"/>
    <lineage>
        <taxon>Bacteria</taxon>
        <taxon>Pseudomonadati</taxon>
        <taxon>Pseudomonadota</taxon>
        <taxon>Gammaproteobacteria</taxon>
        <taxon>Pseudomonadales</taxon>
        <taxon>Pseudomonadaceae</taxon>
        <taxon>Pseudomonas</taxon>
    </lineage>
</organism>
<dbReference type="Proteomes" id="UP000385207">
    <property type="component" value="Unassembled WGS sequence"/>
</dbReference>
<name>A0A5E7NC62_PSEFL</name>
<dbReference type="GO" id="GO:0005737">
    <property type="term" value="C:cytoplasm"/>
    <property type="evidence" value="ECO:0007669"/>
    <property type="project" value="TreeGrafter"/>
</dbReference>
<dbReference type="CDD" id="cd02440">
    <property type="entry name" value="AdoMet_MTases"/>
    <property type="match status" value="1"/>
</dbReference>
<dbReference type="OrthoDB" id="9804312at2"/>
<dbReference type="PANTHER" id="PTHR32379">
    <property type="entry name" value="GUANIDINOACETATE N-METHYLTRANSFERASE"/>
    <property type="match status" value="1"/>
</dbReference>
<dbReference type="Gene3D" id="3.40.50.150">
    <property type="entry name" value="Vaccinia Virus protein VP39"/>
    <property type="match status" value="1"/>
</dbReference>
<accession>A0A5E7NC62</accession>
<dbReference type="InterPro" id="IPR029063">
    <property type="entry name" value="SAM-dependent_MTases_sf"/>
</dbReference>
<dbReference type="EMBL" id="CABVII010000023">
    <property type="protein sequence ID" value="VVP34100.1"/>
    <property type="molecule type" value="Genomic_DNA"/>
</dbReference>
<dbReference type="SUPFAM" id="SSF53335">
    <property type="entry name" value="S-adenosyl-L-methionine-dependent methyltransferases"/>
    <property type="match status" value="1"/>
</dbReference>
<dbReference type="GO" id="GO:0006601">
    <property type="term" value="P:creatine biosynthetic process"/>
    <property type="evidence" value="ECO:0007669"/>
    <property type="project" value="TreeGrafter"/>
</dbReference>
<gene>
    <name evidence="1" type="ORF">PS862_04527</name>
</gene>
<reference evidence="1 2" key="1">
    <citation type="submission" date="2019-09" db="EMBL/GenBank/DDBJ databases">
        <authorList>
            <person name="Chandra G."/>
            <person name="Truman W A."/>
        </authorList>
    </citation>
    <scope>NUCLEOTIDE SEQUENCE [LARGE SCALE GENOMIC DNA]</scope>
    <source>
        <strain evidence="1">PS862</strain>
    </source>
</reference>
<sequence>MDPQRTEYLKAQALYCGEALRIGDSFVMHEWERPLIRRMVDDLALTSQDEVLEVGYGMGISATMIQQAQPALHTIVEPHPVVLEKARAWKAERANVQLIAGYWQQLEGTQRFSAIFFDPFCDEMGAVIEENLAFIKFAPQSLLAEGGRLAMFCIHPWLDVLYQQHIFEHYQRVQISSVEVAVKETEDPTLQSGGKMISVILYK</sequence>
<dbReference type="AlphaFoldDB" id="A0A5E7NC62"/>
<proteinExistence type="predicted"/>
<dbReference type="InterPro" id="IPR051038">
    <property type="entry name" value="RMT2/GAMT_Mtase"/>
</dbReference>